<reference evidence="3 7" key="2">
    <citation type="submission" date="2024-07" db="EMBL/GenBank/DDBJ databases">
        <authorList>
            <person name="Akdeniz Z."/>
        </authorList>
    </citation>
    <scope>NUCLEOTIDE SEQUENCE [LARGE SCALE GENOMIC DNA]</scope>
</reference>
<accession>A0AA86PW67</accession>
<evidence type="ECO:0000313" key="3">
    <source>
        <dbReference type="EMBL" id="CAL6045207.1"/>
    </source>
</evidence>
<evidence type="ECO:0000313" key="2">
    <source>
        <dbReference type="EMBL" id="CAI9947388.1"/>
    </source>
</evidence>
<evidence type="ECO:0000313" key="6">
    <source>
        <dbReference type="EMBL" id="CAL6062494.1"/>
    </source>
</evidence>
<evidence type="ECO:0000313" key="7">
    <source>
        <dbReference type="Proteomes" id="UP001642409"/>
    </source>
</evidence>
<dbReference type="Proteomes" id="UP001642409">
    <property type="component" value="Unassembled WGS sequence"/>
</dbReference>
<reference evidence="1" key="1">
    <citation type="submission" date="2023-06" db="EMBL/GenBank/DDBJ databases">
        <authorList>
            <person name="Kurt Z."/>
        </authorList>
    </citation>
    <scope>NUCLEOTIDE SEQUENCE</scope>
</reference>
<proteinExistence type="predicted"/>
<evidence type="ECO:0000313" key="1">
    <source>
        <dbReference type="EMBL" id="CAI9947384.1"/>
    </source>
</evidence>
<comment type="caution">
    <text evidence="1">The sequence shown here is derived from an EMBL/GenBank/DDBJ whole genome shotgun (WGS) entry which is preliminary data.</text>
</comment>
<dbReference type="EMBL" id="CAXDID020000239">
    <property type="protein sequence ID" value="CAL6062494.1"/>
    <property type="molecule type" value="Genomic_DNA"/>
</dbReference>
<dbReference type="EMBL" id="CAXDID020000163">
    <property type="protein sequence ID" value="CAL6045213.1"/>
    <property type="molecule type" value="Genomic_DNA"/>
</dbReference>
<name>A0AA86PW67_9EUKA</name>
<sequence>MVHQFIQFSQFVVKNMIYALSSILIYKILQKQLGINSCNKVVYVDEQQYSYCSKQLSLNQNVINRKLSIIQNSANLFINTKYVKETVVKVDIFAINIFSVFGFVEENQIIDSGLINITLSFTVSQAALICISCELSVSNSNLIFIANGQLLSGVLIQMIKPINIVDTSIQNRFSAIQASCIISYVTQSQSNISLVNVVINCYNNIQSEHNGFYIATLNASILISLINVRMCTNYNTTTDVDIGYLQIQGDQIFSCQNVCPIGQYYSYGICVQQLLYGQISSEQTLLCVDPFEFDQNLAQCVCKDGYIQNYTICVNIIASIINLNETLLDNYIATNNNITKLQQFFETALTGNISQLLWCPSQL</sequence>
<dbReference type="EMBL" id="CATOUU010000775">
    <property type="protein sequence ID" value="CAI9947384.1"/>
    <property type="molecule type" value="Genomic_DNA"/>
</dbReference>
<evidence type="ECO:0000313" key="5">
    <source>
        <dbReference type="EMBL" id="CAL6062486.1"/>
    </source>
</evidence>
<dbReference type="EMBL" id="CATOUU010000775">
    <property type="protein sequence ID" value="CAI9947388.1"/>
    <property type="molecule type" value="Genomic_DNA"/>
</dbReference>
<gene>
    <name evidence="1" type="ORF">HINF_LOCUS35029</name>
    <name evidence="2" type="ORF">HINF_LOCUS35033</name>
    <name evidence="3" type="ORF">HINF_LOCUS40924</name>
    <name evidence="4" type="ORF">HINF_LOCUS40927</name>
    <name evidence="5" type="ORF">HINF_LOCUS50212</name>
    <name evidence="6" type="ORF">HINF_LOCUS50216</name>
</gene>
<dbReference type="EMBL" id="CAXDID020000163">
    <property type="protein sequence ID" value="CAL6045207.1"/>
    <property type="molecule type" value="Genomic_DNA"/>
</dbReference>
<evidence type="ECO:0000313" key="4">
    <source>
        <dbReference type="EMBL" id="CAL6045213.1"/>
    </source>
</evidence>
<protein>
    <submittedName>
        <fullName evidence="3">Hypothetical_protein</fullName>
    </submittedName>
</protein>
<dbReference type="AlphaFoldDB" id="A0AA86PW67"/>
<organism evidence="1">
    <name type="scientific">Hexamita inflata</name>
    <dbReference type="NCBI Taxonomy" id="28002"/>
    <lineage>
        <taxon>Eukaryota</taxon>
        <taxon>Metamonada</taxon>
        <taxon>Diplomonadida</taxon>
        <taxon>Hexamitidae</taxon>
        <taxon>Hexamitinae</taxon>
        <taxon>Hexamita</taxon>
    </lineage>
</organism>
<dbReference type="EMBL" id="CAXDID020000239">
    <property type="protein sequence ID" value="CAL6062486.1"/>
    <property type="molecule type" value="Genomic_DNA"/>
</dbReference>
<keyword evidence="7" id="KW-1185">Reference proteome</keyword>